<sequence>MNEPAPQIADAQILVQQALGRCLLRIQQYEMLLKRLAAHIDLQGPVDEILGLQQKKAEGLQNKTLGQLVRILTDDYMVASDGEGSDAPSSGQAGWFRFRSKMLVSEESFLETKSALTELVSLRNLLAHHFIERFDIRSLHGCNQAQAFLEESLESIANHYFSLLDWAKSFDNIRELLNSALQDFLDGIDQDGSVSWPVNGLTDSLIYAEEALSQGGWTPLSEAIRWCSMTYPAQTLRRYGCASWREVIHKSGLFETRKSIDPKSGNSRIHYRSKPEQTGA</sequence>
<dbReference type="Proteomes" id="UP000182894">
    <property type="component" value="Unassembled WGS sequence"/>
</dbReference>
<dbReference type="RefSeq" id="WP_074758871.1">
    <property type="nucleotide sequence ID" value="NZ_FNCO01000025.1"/>
</dbReference>
<dbReference type="Pfam" id="PF12872">
    <property type="entry name" value="OST-HTH"/>
    <property type="match status" value="1"/>
</dbReference>
<organism evidence="3 4">
    <name type="scientific">Pseudomonas abietaniphila</name>
    <dbReference type="NCBI Taxonomy" id="89065"/>
    <lineage>
        <taxon>Bacteria</taxon>
        <taxon>Pseudomonadati</taxon>
        <taxon>Pseudomonadota</taxon>
        <taxon>Gammaproteobacteria</taxon>
        <taxon>Pseudomonadales</taxon>
        <taxon>Pseudomonadaceae</taxon>
        <taxon>Pseudomonas</taxon>
    </lineage>
</organism>
<protein>
    <submittedName>
        <fullName evidence="3">OST-HTH/LOTUS domain-containing protein</fullName>
    </submittedName>
</protein>
<dbReference type="InterPro" id="IPR025605">
    <property type="entry name" value="OST-HTH/LOTUS_dom"/>
</dbReference>
<dbReference type="CDD" id="cd10146">
    <property type="entry name" value="LabA_like_C"/>
    <property type="match status" value="1"/>
</dbReference>
<reference evidence="4" key="1">
    <citation type="submission" date="2016-10" db="EMBL/GenBank/DDBJ databases">
        <authorList>
            <person name="Varghese N."/>
            <person name="Submissions S."/>
        </authorList>
    </citation>
    <scope>NUCLEOTIDE SEQUENCE [LARGE SCALE GENOMIC DNA]</scope>
    <source>
        <strain evidence="4">ATCC 700689</strain>
    </source>
</reference>
<dbReference type="EMBL" id="FNCO01000025">
    <property type="protein sequence ID" value="SDJ28104.1"/>
    <property type="molecule type" value="Genomic_DNA"/>
</dbReference>
<dbReference type="AlphaFoldDB" id="A0A1G8SG20"/>
<gene>
    <name evidence="3" type="ORF">SAMN05216605_12530</name>
</gene>
<name>A0A1G8SG20_9PSED</name>
<accession>A0A1G8SG20</accession>
<evidence type="ECO:0000256" key="1">
    <source>
        <dbReference type="SAM" id="MobiDB-lite"/>
    </source>
</evidence>
<dbReference type="STRING" id="89065.SAMN05216605_12530"/>
<evidence type="ECO:0000259" key="2">
    <source>
        <dbReference type="Pfam" id="PF12872"/>
    </source>
</evidence>
<evidence type="ECO:0000313" key="3">
    <source>
        <dbReference type="EMBL" id="SDJ28104.1"/>
    </source>
</evidence>
<proteinExistence type="predicted"/>
<feature type="domain" description="HTH OST-type" evidence="2">
    <location>
        <begin position="174"/>
        <end position="259"/>
    </location>
</feature>
<dbReference type="Gene3D" id="3.30.420.610">
    <property type="entry name" value="LOTUS domain-like"/>
    <property type="match status" value="1"/>
</dbReference>
<dbReference type="InterPro" id="IPR041966">
    <property type="entry name" value="LOTUS-like"/>
</dbReference>
<evidence type="ECO:0000313" key="4">
    <source>
        <dbReference type="Proteomes" id="UP000182894"/>
    </source>
</evidence>
<dbReference type="OrthoDB" id="571278at2"/>
<feature type="region of interest" description="Disordered" evidence="1">
    <location>
        <begin position="259"/>
        <end position="280"/>
    </location>
</feature>
<keyword evidence="4" id="KW-1185">Reference proteome</keyword>